<dbReference type="RefSeq" id="XP_046041864.1">
    <property type="nucleotide sequence ID" value="XM_046196418.1"/>
</dbReference>
<dbReference type="EMBL" id="JAGMUX010000029">
    <property type="protein sequence ID" value="KAH7216883.1"/>
    <property type="molecule type" value="Genomic_DNA"/>
</dbReference>
<dbReference type="GeneID" id="70226372"/>
<keyword evidence="2" id="KW-1185">Reference proteome</keyword>
<gene>
    <name evidence="1" type="ORF">BKA55DRAFT_599595</name>
</gene>
<evidence type="ECO:0000313" key="1">
    <source>
        <dbReference type="EMBL" id="KAH7216883.1"/>
    </source>
</evidence>
<comment type="caution">
    <text evidence="1">The sequence shown here is derived from an EMBL/GenBank/DDBJ whole genome shotgun (WGS) entry which is preliminary data.</text>
</comment>
<dbReference type="AlphaFoldDB" id="A0A9P9JQQ2"/>
<organism evidence="1 2">
    <name type="scientific">Fusarium redolens</name>
    <dbReference type="NCBI Taxonomy" id="48865"/>
    <lineage>
        <taxon>Eukaryota</taxon>
        <taxon>Fungi</taxon>
        <taxon>Dikarya</taxon>
        <taxon>Ascomycota</taxon>
        <taxon>Pezizomycotina</taxon>
        <taxon>Sordariomycetes</taxon>
        <taxon>Hypocreomycetidae</taxon>
        <taxon>Hypocreales</taxon>
        <taxon>Nectriaceae</taxon>
        <taxon>Fusarium</taxon>
        <taxon>Fusarium redolens species complex</taxon>
    </lineage>
</organism>
<sequence length="198" mass="22723">MIRLKCSASKQYVVKSTDHAGRPAKLTWSNPPRDILMPLPSIFFYFVHPEFSLDDLNMRQFSRDIRNGDGDPIRFEVFHIPGASDARGDVFKLVQEGKDIQYAAKQEPHGKLPGLTSSQKGTYIGYHGVIYKPFDIVDFDPAMTSEDYDPGELEKRGPQPPFKTTRVSAKKKSKVIRYEDQGIWLWFRDHSYLIVLLN</sequence>
<proteinExistence type="predicted"/>
<accession>A0A9P9JQQ2</accession>
<evidence type="ECO:0000313" key="2">
    <source>
        <dbReference type="Proteomes" id="UP000720189"/>
    </source>
</evidence>
<reference evidence="1" key="1">
    <citation type="journal article" date="2021" name="Nat. Commun.">
        <title>Genetic determinants of endophytism in the Arabidopsis root mycobiome.</title>
        <authorList>
            <person name="Mesny F."/>
            <person name="Miyauchi S."/>
            <person name="Thiergart T."/>
            <person name="Pickel B."/>
            <person name="Atanasova L."/>
            <person name="Karlsson M."/>
            <person name="Huettel B."/>
            <person name="Barry K.W."/>
            <person name="Haridas S."/>
            <person name="Chen C."/>
            <person name="Bauer D."/>
            <person name="Andreopoulos W."/>
            <person name="Pangilinan J."/>
            <person name="LaButti K."/>
            <person name="Riley R."/>
            <person name="Lipzen A."/>
            <person name="Clum A."/>
            <person name="Drula E."/>
            <person name="Henrissat B."/>
            <person name="Kohler A."/>
            <person name="Grigoriev I.V."/>
            <person name="Martin F.M."/>
            <person name="Hacquard S."/>
        </authorList>
    </citation>
    <scope>NUCLEOTIDE SEQUENCE</scope>
    <source>
        <strain evidence="1">MPI-CAGE-AT-0023</strain>
    </source>
</reference>
<dbReference type="OrthoDB" id="5402033at2759"/>
<name>A0A9P9JQQ2_FUSRE</name>
<dbReference type="Proteomes" id="UP000720189">
    <property type="component" value="Unassembled WGS sequence"/>
</dbReference>
<protein>
    <submittedName>
        <fullName evidence="1">Uncharacterized protein</fullName>
    </submittedName>
</protein>